<sequence length="77" mass="8937">MKRLHTETEEEEDAAAAASMKEKSSKLSNRAISLVKMLSWRKVEIEGEMEEGNQEDEVLWRKNILMGEKCRPIDEEN</sequence>
<organism evidence="2 3">
    <name type="scientific">Trifolium subterraneum</name>
    <name type="common">Subterranean clover</name>
    <dbReference type="NCBI Taxonomy" id="3900"/>
    <lineage>
        <taxon>Eukaryota</taxon>
        <taxon>Viridiplantae</taxon>
        <taxon>Streptophyta</taxon>
        <taxon>Embryophyta</taxon>
        <taxon>Tracheophyta</taxon>
        <taxon>Spermatophyta</taxon>
        <taxon>Magnoliopsida</taxon>
        <taxon>eudicotyledons</taxon>
        <taxon>Gunneridae</taxon>
        <taxon>Pentapetalae</taxon>
        <taxon>rosids</taxon>
        <taxon>fabids</taxon>
        <taxon>Fabales</taxon>
        <taxon>Fabaceae</taxon>
        <taxon>Papilionoideae</taxon>
        <taxon>50 kb inversion clade</taxon>
        <taxon>NPAAA clade</taxon>
        <taxon>Hologalegina</taxon>
        <taxon>IRL clade</taxon>
        <taxon>Trifolieae</taxon>
        <taxon>Trifolium</taxon>
    </lineage>
</organism>
<gene>
    <name evidence="2" type="ORF">TSUD_212140</name>
</gene>
<proteinExistence type="predicted"/>
<name>A0A2Z6NMN8_TRISU</name>
<feature type="region of interest" description="Disordered" evidence="1">
    <location>
        <begin position="1"/>
        <end position="26"/>
    </location>
</feature>
<evidence type="ECO:0000313" key="3">
    <source>
        <dbReference type="Proteomes" id="UP000242715"/>
    </source>
</evidence>
<dbReference type="Proteomes" id="UP000242715">
    <property type="component" value="Unassembled WGS sequence"/>
</dbReference>
<reference evidence="3" key="1">
    <citation type="journal article" date="2017" name="Front. Plant Sci.">
        <title>Climate Clever Clovers: New Paradigm to Reduce the Environmental Footprint of Ruminants by Breeding Low Methanogenic Forages Utilizing Haplotype Variation.</title>
        <authorList>
            <person name="Kaur P."/>
            <person name="Appels R."/>
            <person name="Bayer P.E."/>
            <person name="Keeble-Gagnere G."/>
            <person name="Wang J."/>
            <person name="Hirakawa H."/>
            <person name="Shirasawa K."/>
            <person name="Vercoe P."/>
            <person name="Stefanova K."/>
            <person name="Durmic Z."/>
            <person name="Nichols P."/>
            <person name="Revell C."/>
            <person name="Isobe S.N."/>
            <person name="Edwards D."/>
            <person name="Erskine W."/>
        </authorList>
    </citation>
    <scope>NUCLEOTIDE SEQUENCE [LARGE SCALE GENOMIC DNA]</scope>
    <source>
        <strain evidence="3">cv. Daliak</strain>
    </source>
</reference>
<dbReference type="EMBL" id="DF973446">
    <property type="protein sequence ID" value="GAU31107.1"/>
    <property type="molecule type" value="Genomic_DNA"/>
</dbReference>
<evidence type="ECO:0000313" key="2">
    <source>
        <dbReference type="EMBL" id="GAU31107.1"/>
    </source>
</evidence>
<dbReference type="AlphaFoldDB" id="A0A2Z6NMN8"/>
<accession>A0A2Z6NMN8</accession>
<evidence type="ECO:0000256" key="1">
    <source>
        <dbReference type="SAM" id="MobiDB-lite"/>
    </source>
</evidence>
<protein>
    <submittedName>
        <fullName evidence="2">Uncharacterized protein</fullName>
    </submittedName>
</protein>
<keyword evidence="3" id="KW-1185">Reference proteome</keyword>